<feature type="transmembrane region" description="Helical" evidence="1">
    <location>
        <begin position="62"/>
        <end position="84"/>
    </location>
</feature>
<gene>
    <name evidence="2" type="ORF">P344_02470</name>
</gene>
<dbReference type="KEGG" id="smia:P344_02470"/>
<dbReference type="STRING" id="838561.P344_02470"/>
<protein>
    <submittedName>
        <fullName evidence="2">Uncharacterized protein</fullName>
    </submittedName>
</protein>
<dbReference type="RefSeq" id="WP_025317217.1">
    <property type="nucleotide sequence ID" value="NZ_CP006720.1"/>
</dbReference>
<feature type="transmembrane region" description="Helical" evidence="1">
    <location>
        <begin position="20"/>
        <end position="41"/>
    </location>
</feature>
<dbReference type="HOGENOM" id="CLU_2496349_0_0_14"/>
<accession>W6ALF6</accession>
<name>W6ALF6_9MOLU</name>
<evidence type="ECO:0000256" key="1">
    <source>
        <dbReference type="SAM" id="Phobius"/>
    </source>
</evidence>
<evidence type="ECO:0000313" key="3">
    <source>
        <dbReference type="Proteomes" id="UP000019260"/>
    </source>
</evidence>
<keyword evidence="1" id="KW-0472">Membrane</keyword>
<keyword evidence="1" id="KW-1133">Transmembrane helix</keyword>
<dbReference type="Proteomes" id="UP000019260">
    <property type="component" value="Chromosome"/>
</dbReference>
<evidence type="ECO:0000313" key="2">
    <source>
        <dbReference type="EMBL" id="AHI57841.1"/>
    </source>
</evidence>
<keyword evidence="1" id="KW-0812">Transmembrane</keyword>
<keyword evidence="3" id="KW-1185">Reference proteome</keyword>
<dbReference type="PATRIC" id="fig|838561.3.peg.475"/>
<proteinExistence type="predicted"/>
<sequence>MGGLWGDFKRVLCLLLSNYYNVLIGYVLISLVLEFTNVHIYKKLQIIIDNNATSWIKINKSYRIVFSYLVPALIFVNIIFYALYFC</sequence>
<reference evidence="2 3" key="1">
    <citation type="submission" date="2013-09" db="EMBL/GenBank/DDBJ databases">
        <title>Complete genome sequence of Spiroplasma mirum suckling mouse cataract agent.</title>
        <authorList>
            <person name="Landry C.A."/>
            <person name="Bastian F.O."/>
            <person name="Thune R.L."/>
        </authorList>
    </citation>
    <scope>NUCLEOTIDE SEQUENCE [LARGE SCALE GENOMIC DNA]</scope>
    <source>
        <strain evidence="2 3">SMCA</strain>
    </source>
</reference>
<dbReference type="AlphaFoldDB" id="W6ALF6"/>
<organism evidence="2 3">
    <name type="scientific">Spiroplasma mirum ATCC 29335</name>
    <dbReference type="NCBI Taxonomy" id="838561"/>
    <lineage>
        <taxon>Bacteria</taxon>
        <taxon>Bacillati</taxon>
        <taxon>Mycoplasmatota</taxon>
        <taxon>Mollicutes</taxon>
        <taxon>Entomoplasmatales</taxon>
        <taxon>Spiroplasmataceae</taxon>
        <taxon>Spiroplasma</taxon>
    </lineage>
</organism>
<dbReference type="EMBL" id="CP006720">
    <property type="protein sequence ID" value="AHI57841.1"/>
    <property type="molecule type" value="Genomic_DNA"/>
</dbReference>